<proteinExistence type="predicted"/>
<dbReference type="InterPro" id="IPR001509">
    <property type="entry name" value="Epimerase_deHydtase"/>
</dbReference>
<keyword evidence="3" id="KW-1185">Reference proteome</keyword>
<dbReference type="InterPro" id="IPR036291">
    <property type="entry name" value="NAD(P)-bd_dom_sf"/>
</dbReference>
<dbReference type="Gene3D" id="3.40.50.720">
    <property type="entry name" value="NAD(P)-binding Rossmann-like Domain"/>
    <property type="match status" value="1"/>
</dbReference>
<reference evidence="3" key="1">
    <citation type="journal article" date="2019" name="Int. J. Syst. Evol. Microbiol.">
        <title>The Global Catalogue of Microorganisms (GCM) 10K type strain sequencing project: providing services to taxonomists for standard genome sequencing and annotation.</title>
        <authorList>
            <consortium name="The Broad Institute Genomics Platform"/>
            <consortium name="The Broad Institute Genome Sequencing Center for Infectious Disease"/>
            <person name="Wu L."/>
            <person name="Ma J."/>
        </authorList>
    </citation>
    <scope>NUCLEOTIDE SEQUENCE [LARGE SCALE GENOMIC DNA]</scope>
    <source>
        <strain evidence="3">CCUG 43114</strain>
    </source>
</reference>
<sequence length="335" mass="34181">MSRLVRIVVTGSSGFIGSRLVARVLSRGDDVVAVDRRPAPPAPLAAAARDGAGALATVRADLADPTDPWTATVLRLEAAAADAVVHCAALSGVRAAPGTSHADLEAARARDILASAETVLAATPLATPLVVLSSSAVYGGCLDATGTARPSRETDPVRPVGRYAAWKVAVEEACRARTAAGGTVTVARPFTVLGEGQRPDMAVAAWLDAARTGRALRVLGDLGRRRDVTDVDVVVDGVLAVLDRGATGVVNLGSGRPRTLAEIVDAVRRAVVDAGCAGGPLRLHVAPAAAEEVPASWAATDRLRALGVDPATDLDAVVRRQLAHTLAVEATTLAA</sequence>
<evidence type="ECO:0000313" key="2">
    <source>
        <dbReference type="EMBL" id="MFC5380718.1"/>
    </source>
</evidence>
<dbReference type="SUPFAM" id="SSF51735">
    <property type="entry name" value="NAD(P)-binding Rossmann-fold domains"/>
    <property type="match status" value="1"/>
</dbReference>
<evidence type="ECO:0000259" key="1">
    <source>
        <dbReference type="Pfam" id="PF01370"/>
    </source>
</evidence>
<dbReference type="PANTHER" id="PTHR43245">
    <property type="entry name" value="BIFUNCTIONAL POLYMYXIN RESISTANCE PROTEIN ARNA"/>
    <property type="match status" value="1"/>
</dbReference>
<dbReference type="EMBL" id="JBHSLD010000007">
    <property type="protein sequence ID" value="MFC5380718.1"/>
    <property type="molecule type" value="Genomic_DNA"/>
</dbReference>
<evidence type="ECO:0000313" key="3">
    <source>
        <dbReference type="Proteomes" id="UP001596122"/>
    </source>
</evidence>
<dbReference type="InterPro" id="IPR050177">
    <property type="entry name" value="Lipid_A_modif_metabolic_enz"/>
</dbReference>
<feature type="domain" description="NAD-dependent epimerase/dehydratase" evidence="1">
    <location>
        <begin position="7"/>
        <end position="253"/>
    </location>
</feature>
<gene>
    <name evidence="2" type="ORF">ACFPJ6_07945</name>
</gene>
<dbReference type="Proteomes" id="UP001596122">
    <property type="component" value="Unassembled WGS sequence"/>
</dbReference>
<dbReference type="Pfam" id="PF01370">
    <property type="entry name" value="Epimerase"/>
    <property type="match status" value="1"/>
</dbReference>
<accession>A0ABW0GMF6</accession>
<name>A0ABW0GMF6_9MICO</name>
<organism evidence="2 3">
    <name type="scientific">Aquipuribacter nitratireducens</name>
    <dbReference type="NCBI Taxonomy" id="650104"/>
    <lineage>
        <taxon>Bacteria</taxon>
        <taxon>Bacillati</taxon>
        <taxon>Actinomycetota</taxon>
        <taxon>Actinomycetes</taxon>
        <taxon>Micrococcales</taxon>
        <taxon>Intrasporangiaceae</taxon>
        <taxon>Aquipuribacter</taxon>
    </lineage>
</organism>
<protein>
    <submittedName>
        <fullName evidence="2">NAD-dependent epimerase/dehydratase family protein</fullName>
    </submittedName>
</protein>
<dbReference type="RefSeq" id="WP_340267751.1">
    <property type="nucleotide sequence ID" value="NZ_JBBEOG010000002.1"/>
</dbReference>
<comment type="caution">
    <text evidence="2">The sequence shown here is derived from an EMBL/GenBank/DDBJ whole genome shotgun (WGS) entry which is preliminary data.</text>
</comment>